<protein>
    <submittedName>
        <fullName evidence="4">Putative acetyltransferase</fullName>
    </submittedName>
</protein>
<evidence type="ECO:0000313" key="4">
    <source>
        <dbReference type="EMBL" id="KGQ20011.1"/>
    </source>
</evidence>
<accession>A0A0A2WIJ2</accession>
<keyword evidence="5" id="KW-1185">Reference proteome</keyword>
<sequence length="151" mass="16304">MTADASAMTLRVRGVEPGDADAVADLLEALGYPCTKAEAKARVAHFREEARQFLVLAERDGEPAGLAAMQLNYSLTRGADVARLTALVVAQDCHGHGIGRRLLREMETLARRNGAVRLEVTSNPTRTGAHAFYHACGYTDGSRHFVKLLGD</sequence>
<evidence type="ECO:0000256" key="1">
    <source>
        <dbReference type="ARBA" id="ARBA00022679"/>
    </source>
</evidence>
<keyword evidence="2" id="KW-0012">Acyltransferase</keyword>
<dbReference type="CDD" id="cd04301">
    <property type="entry name" value="NAT_SF"/>
    <property type="match status" value="1"/>
</dbReference>
<dbReference type="PATRIC" id="fig|1300345.3.peg.758"/>
<dbReference type="InterPro" id="IPR000182">
    <property type="entry name" value="GNAT_dom"/>
</dbReference>
<dbReference type="InterPro" id="IPR016181">
    <property type="entry name" value="Acyl_CoA_acyltransferase"/>
</dbReference>
<proteinExistence type="predicted"/>
<dbReference type="Pfam" id="PF00583">
    <property type="entry name" value="Acetyltransf_1"/>
    <property type="match status" value="1"/>
</dbReference>
<dbReference type="InterPro" id="IPR050832">
    <property type="entry name" value="Bact_Acetyltransf"/>
</dbReference>
<dbReference type="PANTHER" id="PTHR43877">
    <property type="entry name" value="AMINOALKYLPHOSPHONATE N-ACETYLTRANSFERASE-RELATED-RELATED"/>
    <property type="match status" value="1"/>
</dbReference>
<dbReference type="AlphaFoldDB" id="A0A0A2WIJ2"/>
<evidence type="ECO:0000313" key="5">
    <source>
        <dbReference type="Proteomes" id="UP000030518"/>
    </source>
</evidence>
<name>A0A0A2WIJ2_9GAMM</name>
<reference evidence="4 5" key="1">
    <citation type="submission" date="2014-09" db="EMBL/GenBank/DDBJ databases">
        <title>Genome sequences of Lysobacter dokdonensis DS-58.</title>
        <authorList>
            <person name="Kim J.F."/>
            <person name="Kwak M.-J."/>
        </authorList>
    </citation>
    <scope>NUCLEOTIDE SEQUENCE [LARGE SCALE GENOMIC DNA]</scope>
    <source>
        <strain evidence="4 5">DS-58</strain>
    </source>
</reference>
<dbReference type="OrthoDB" id="7054990at2"/>
<gene>
    <name evidence="4" type="ORF">LF41_2178</name>
</gene>
<keyword evidence="1 4" id="KW-0808">Transferase</keyword>
<dbReference type="PANTHER" id="PTHR43877:SF2">
    <property type="entry name" value="AMINOALKYLPHOSPHONATE N-ACETYLTRANSFERASE-RELATED"/>
    <property type="match status" value="1"/>
</dbReference>
<dbReference type="RefSeq" id="WP_052116119.1">
    <property type="nucleotide sequence ID" value="NZ_JRKJ01000004.1"/>
</dbReference>
<evidence type="ECO:0000259" key="3">
    <source>
        <dbReference type="PROSITE" id="PS51186"/>
    </source>
</evidence>
<dbReference type="Gene3D" id="3.40.630.30">
    <property type="match status" value="1"/>
</dbReference>
<dbReference type="EMBL" id="JRKJ01000004">
    <property type="protein sequence ID" value="KGQ20011.1"/>
    <property type="molecule type" value="Genomic_DNA"/>
</dbReference>
<evidence type="ECO:0000256" key="2">
    <source>
        <dbReference type="ARBA" id="ARBA00023315"/>
    </source>
</evidence>
<dbReference type="GO" id="GO:0016747">
    <property type="term" value="F:acyltransferase activity, transferring groups other than amino-acyl groups"/>
    <property type="evidence" value="ECO:0007669"/>
    <property type="project" value="InterPro"/>
</dbReference>
<dbReference type="PROSITE" id="PS51186">
    <property type="entry name" value="GNAT"/>
    <property type="match status" value="1"/>
</dbReference>
<dbReference type="SUPFAM" id="SSF55729">
    <property type="entry name" value="Acyl-CoA N-acyltransferases (Nat)"/>
    <property type="match status" value="1"/>
</dbReference>
<feature type="domain" description="N-acetyltransferase" evidence="3">
    <location>
        <begin position="10"/>
        <end position="151"/>
    </location>
</feature>
<organism evidence="4 5">
    <name type="scientific">Lysobacter dokdonensis DS-58</name>
    <dbReference type="NCBI Taxonomy" id="1300345"/>
    <lineage>
        <taxon>Bacteria</taxon>
        <taxon>Pseudomonadati</taxon>
        <taxon>Pseudomonadota</taxon>
        <taxon>Gammaproteobacteria</taxon>
        <taxon>Lysobacterales</taxon>
        <taxon>Lysobacteraceae</taxon>
        <taxon>Noviluteimonas</taxon>
    </lineage>
</organism>
<dbReference type="eggNOG" id="COG0456">
    <property type="taxonomic scope" value="Bacteria"/>
</dbReference>
<dbReference type="STRING" id="1300345.LF41_2178"/>
<comment type="caution">
    <text evidence="4">The sequence shown here is derived from an EMBL/GenBank/DDBJ whole genome shotgun (WGS) entry which is preliminary data.</text>
</comment>
<dbReference type="Proteomes" id="UP000030518">
    <property type="component" value="Unassembled WGS sequence"/>
</dbReference>